<keyword evidence="3" id="KW-0645">Protease</keyword>
<dbReference type="GO" id="GO:0005737">
    <property type="term" value="C:cytoplasm"/>
    <property type="evidence" value="ECO:0007669"/>
    <property type="project" value="InterPro"/>
</dbReference>
<dbReference type="Gene3D" id="3.40.220.10">
    <property type="entry name" value="Leucine Aminopeptidase, subunit E, domain 1"/>
    <property type="match status" value="1"/>
</dbReference>
<reference evidence="7 8" key="1">
    <citation type="submission" date="2019-03" db="EMBL/GenBank/DDBJ databases">
        <title>The complete genome sequence of Neokomagataea sp. Jb2 NBRC113641.</title>
        <authorList>
            <person name="Chua K.-O."/>
            <person name="Chan K.-G."/>
            <person name="See-Too W.-S."/>
        </authorList>
    </citation>
    <scope>NUCLEOTIDE SEQUENCE [LARGE SCALE GENOMIC DNA]</scope>
    <source>
        <strain evidence="7 8">Jb2</strain>
    </source>
</reference>
<dbReference type="SUPFAM" id="SSF53187">
    <property type="entry name" value="Zn-dependent exopeptidases"/>
    <property type="match status" value="1"/>
</dbReference>
<dbReference type="CDD" id="cd00433">
    <property type="entry name" value="Peptidase_M17"/>
    <property type="match status" value="1"/>
</dbReference>
<evidence type="ECO:0000256" key="1">
    <source>
        <dbReference type="ARBA" id="ARBA00009528"/>
    </source>
</evidence>
<dbReference type="PANTHER" id="PTHR11963:SF20">
    <property type="entry name" value="PEPTIDASE B"/>
    <property type="match status" value="1"/>
</dbReference>
<accession>A0A506UQ92</accession>
<keyword evidence="2 7" id="KW-0031">Aminopeptidase</keyword>
<evidence type="ECO:0000313" key="8">
    <source>
        <dbReference type="Proteomes" id="UP000315037"/>
    </source>
</evidence>
<proteinExistence type="inferred from homology"/>
<protein>
    <submittedName>
        <fullName evidence="7">Leucyl aminopeptidase family protein</fullName>
    </submittedName>
</protein>
<evidence type="ECO:0000256" key="4">
    <source>
        <dbReference type="ARBA" id="ARBA00022801"/>
    </source>
</evidence>
<dbReference type="InterPro" id="IPR043472">
    <property type="entry name" value="Macro_dom-like"/>
</dbReference>
<dbReference type="GO" id="GO:0030145">
    <property type="term" value="F:manganese ion binding"/>
    <property type="evidence" value="ECO:0007669"/>
    <property type="project" value="InterPro"/>
</dbReference>
<organism evidence="7 8">
    <name type="scientific">Oecophyllibacter saccharovorans</name>
    <dbReference type="NCBI Taxonomy" id="2558360"/>
    <lineage>
        <taxon>Bacteria</taxon>
        <taxon>Pseudomonadati</taxon>
        <taxon>Pseudomonadota</taxon>
        <taxon>Alphaproteobacteria</taxon>
        <taxon>Acetobacterales</taxon>
        <taxon>Acetobacteraceae</taxon>
        <taxon>Oecophyllibacter</taxon>
    </lineage>
</organism>
<dbReference type="Proteomes" id="UP000315037">
    <property type="component" value="Unassembled WGS sequence"/>
</dbReference>
<name>A0A506UQ92_9PROT</name>
<keyword evidence="4" id="KW-0378">Hydrolase</keyword>
<comment type="caution">
    <text evidence="7">The sequence shown here is derived from an EMBL/GenBank/DDBJ whole genome shotgun (WGS) entry which is preliminary data.</text>
</comment>
<dbReference type="InterPro" id="IPR000819">
    <property type="entry name" value="Peptidase_M17_C"/>
</dbReference>
<comment type="similarity">
    <text evidence="1">Belongs to the peptidase M17 family.</text>
</comment>
<dbReference type="PANTHER" id="PTHR11963">
    <property type="entry name" value="LEUCINE AMINOPEPTIDASE-RELATED"/>
    <property type="match status" value="1"/>
</dbReference>
<evidence type="ECO:0000256" key="2">
    <source>
        <dbReference type="ARBA" id="ARBA00022438"/>
    </source>
</evidence>
<dbReference type="AlphaFoldDB" id="A0A506UQ92"/>
<feature type="domain" description="Cytosol aminopeptidase" evidence="6">
    <location>
        <begin position="343"/>
        <end position="350"/>
    </location>
</feature>
<sequence>MSNPVSDPAPGAVLPLVATPAPGQAADSVLPLYLVAPGDKAAIERLCGAALPFLRAQGFEGKAGDFTLLPEFSSLAGQKAAQAQDRKEEGLRGALLCLPAKGGPYPFGSLAQLLPPGLWRLEGPGAAGPEQAGLQADAVLGFCLGRYRYRLGGEDAKPEPGPRLVRPQDLSAETEILARAIWFGRDLVNMPANLLGPAELAEAAALALKARGAEVEWVTGDALAVAYPCLAAAGAGSDRAPVVIVGKWGVDDGRRPKLSLVGKGVCFDTGGYDLKPASAMLRMKKDMGGAALVLALACALIEAGAELVLEIRLGCIENSVSGHAMRPSDVVQTRKGLTVEIGNTDAEGRLVLCDLLTAAAESEPDILLDASTLTGAARVALGPDLPALFANDDTTADRLTQAGREVHDPMWRLPLWDEYESWLDSDIADCCNLSSQPMAGAITAALFLQKFVPPGQKWVHIDTYSWSDTARPGRPKGAEILALRALFKAFSRYQDR</sequence>
<gene>
    <name evidence="7" type="ORF">E3202_00490</name>
</gene>
<dbReference type="PROSITE" id="PS00631">
    <property type="entry name" value="CYTOSOL_AP"/>
    <property type="match status" value="1"/>
</dbReference>
<dbReference type="Pfam" id="PF00883">
    <property type="entry name" value="Peptidase_M17"/>
    <property type="match status" value="1"/>
</dbReference>
<keyword evidence="8" id="KW-1185">Reference proteome</keyword>
<dbReference type="RefSeq" id="WP_165600012.1">
    <property type="nucleotide sequence ID" value="NZ_SORZ01000001.1"/>
</dbReference>
<evidence type="ECO:0000256" key="5">
    <source>
        <dbReference type="ARBA" id="ARBA00023211"/>
    </source>
</evidence>
<dbReference type="EMBL" id="SORZ01000001">
    <property type="protein sequence ID" value="TPW35500.1"/>
    <property type="molecule type" value="Genomic_DNA"/>
</dbReference>
<dbReference type="InterPro" id="IPR011356">
    <property type="entry name" value="Leucine_aapep/pepB"/>
</dbReference>
<dbReference type="GO" id="GO:0070006">
    <property type="term" value="F:metalloaminopeptidase activity"/>
    <property type="evidence" value="ECO:0007669"/>
    <property type="project" value="InterPro"/>
</dbReference>
<dbReference type="GO" id="GO:0006508">
    <property type="term" value="P:proteolysis"/>
    <property type="evidence" value="ECO:0007669"/>
    <property type="project" value="UniProtKB-KW"/>
</dbReference>
<dbReference type="PRINTS" id="PR00481">
    <property type="entry name" value="LAMNOPPTDASE"/>
</dbReference>
<keyword evidence="5" id="KW-0464">Manganese</keyword>
<evidence type="ECO:0000259" key="6">
    <source>
        <dbReference type="PROSITE" id="PS00631"/>
    </source>
</evidence>
<dbReference type="Gene3D" id="3.40.630.10">
    <property type="entry name" value="Zn peptidases"/>
    <property type="match status" value="1"/>
</dbReference>
<evidence type="ECO:0000313" key="7">
    <source>
        <dbReference type="EMBL" id="TPW35500.1"/>
    </source>
</evidence>
<evidence type="ECO:0000256" key="3">
    <source>
        <dbReference type="ARBA" id="ARBA00022670"/>
    </source>
</evidence>